<feature type="chain" id="PRO_5038123423" evidence="1">
    <location>
        <begin position="18"/>
        <end position="108"/>
    </location>
</feature>
<name>A0A915JVI3_ROMCU</name>
<proteinExistence type="predicted"/>
<evidence type="ECO:0000256" key="1">
    <source>
        <dbReference type="SAM" id="SignalP"/>
    </source>
</evidence>
<accession>A0A915JVI3</accession>
<protein>
    <submittedName>
        <fullName evidence="3">Uncharacterized protein</fullName>
    </submittedName>
</protein>
<feature type="signal peptide" evidence="1">
    <location>
        <begin position="1"/>
        <end position="17"/>
    </location>
</feature>
<reference evidence="3" key="1">
    <citation type="submission" date="2022-11" db="UniProtKB">
        <authorList>
            <consortium name="WormBaseParasite"/>
        </authorList>
    </citation>
    <scope>IDENTIFICATION</scope>
</reference>
<keyword evidence="2" id="KW-1185">Reference proteome</keyword>
<evidence type="ECO:0000313" key="2">
    <source>
        <dbReference type="Proteomes" id="UP000887565"/>
    </source>
</evidence>
<evidence type="ECO:0000313" key="3">
    <source>
        <dbReference type="WBParaSite" id="nRc.2.0.1.t30088-RA"/>
    </source>
</evidence>
<keyword evidence="1" id="KW-0732">Signal</keyword>
<dbReference type="Proteomes" id="UP000887565">
    <property type="component" value="Unplaced"/>
</dbReference>
<dbReference type="AlphaFoldDB" id="A0A915JVI3"/>
<dbReference type="WBParaSite" id="nRc.2.0.1.t30088-RA">
    <property type="protein sequence ID" value="nRc.2.0.1.t30088-RA"/>
    <property type="gene ID" value="nRc.2.0.1.g30088"/>
</dbReference>
<sequence length="108" mass="12426">MTRMVMTYLLLIRVATAYILSKLVISNNAIQWEAGFEAFIEEAFAEQGKNVFPHKRNARTLSIFPSPYNDKWGYRIFTNNDTTSGGIVTSKQIFNMLEWDLGRKNSNL</sequence>
<organism evidence="2 3">
    <name type="scientific">Romanomermis culicivorax</name>
    <name type="common">Nematode worm</name>
    <dbReference type="NCBI Taxonomy" id="13658"/>
    <lineage>
        <taxon>Eukaryota</taxon>
        <taxon>Metazoa</taxon>
        <taxon>Ecdysozoa</taxon>
        <taxon>Nematoda</taxon>
        <taxon>Enoplea</taxon>
        <taxon>Dorylaimia</taxon>
        <taxon>Mermithida</taxon>
        <taxon>Mermithoidea</taxon>
        <taxon>Mermithidae</taxon>
        <taxon>Romanomermis</taxon>
    </lineage>
</organism>